<proteinExistence type="predicted"/>
<feature type="domain" description="F5/8 type C" evidence="3">
    <location>
        <begin position="27"/>
        <end position="146"/>
    </location>
</feature>
<reference evidence="5" key="1">
    <citation type="submission" date="2008-12" db="EMBL/GenBank/DDBJ databases">
        <title>Annotation of Streptomyces ghanaensis ATCC 14672.</title>
        <authorList>
            <consortium name="The Broad Institute Genome Sequencing Platform"/>
            <consortium name="Broad Institute Microbial Sequencing Center"/>
            <person name="Fischbach M."/>
            <person name="Ward D."/>
            <person name="Young S."/>
            <person name="Kodira C.D."/>
            <person name="Zeng Q."/>
            <person name="Koehrsen M."/>
            <person name="Godfrey P."/>
            <person name="Alvarado L."/>
            <person name="Berlin A.M."/>
            <person name="Borenstein D."/>
            <person name="Chen Z."/>
            <person name="Engels R."/>
            <person name="Freedman E."/>
            <person name="Gellesch M."/>
            <person name="Goldberg J."/>
            <person name="Griggs A."/>
            <person name="Gujja S."/>
            <person name="Heiman D.I."/>
            <person name="Hepburn T.A."/>
            <person name="Howarth C."/>
            <person name="Jen D."/>
            <person name="Larson L."/>
            <person name="Lewis B."/>
            <person name="Mehta T."/>
            <person name="Park D."/>
            <person name="Pearson M."/>
            <person name="Roberts A."/>
            <person name="Saif S."/>
            <person name="Shea T.D."/>
            <person name="Shenoy N."/>
            <person name="Sisk P."/>
            <person name="Stolte C."/>
            <person name="Sykes S.N."/>
            <person name="Walk T."/>
            <person name="White J."/>
            <person name="Yandava C."/>
            <person name="Straight P."/>
            <person name="Clardy J."/>
            <person name="Hung D."/>
            <person name="Kolter R."/>
            <person name="Mekalanos J."/>
            <person name="Walker S."/>
            <person name="Walsh C.T."/>
            <person name="Wieland B.L.C."/>
            <person name="Ilzarbe M."/>
            <person name="Galagan J."/>
            <person name="Nusbaum C."/>
            <person name="Birren B."/>
        </authorList>
    </citation>
    <scope>NUCLEOTIDE SEQUENCE [LARGE SCALE GENOMIC DNA]</scope>
    <source>
        <strain evidence="5">ATCC 14672 / DSM 40746 / JCM 4963 / KCTC 9882 / NRRL B-12104 / FH 1290</strain>
    </source>
</reference>
<feature type="compositionally biased region" description="Low complexity" evidence="1">
    <location>
        <begin position="189"/>
        <end position="202"/>
    </location>
</feature>
<feature type="compositionally biased region" description="Gly residues" evidence="1">
    <location>
        <begin position="174"/>
        <end position="188"/>
    </location>
</feature>
<dbReference type="Pfam" id="PF00754">
    <property type="entry name" value="F5_F8_type_C"/>
    <property type="match status" value="1"/>
</dbReference>
<dbReference type="PROSITE" id="PS50022">
    <property type="entry name" value="FA58C_3"/>
    <property type="match status" value="1"/>
</dbReference>
<evidence type="ECO:0000313" key="4">
    <source>
        <dbReference type="EMBL" id="EFE65926.2"/>
    </source>
</evidence>
<organism evidence="4 5">
    <name type="scientific">Streptomyces viridosporus (strain ATCC 14672 / DSM 40746 / JCM 4963 / KCTC 9882 / NRRL B-12104 / FH 1290)</name>
    <name type="common">Streptomyces ghanaensis</name>
    <dbReference type="NCBI Taxonomy" id="566461"/>
    <lineage>
        <taxon>Bacteria</taxon>
        <taxon>Bacillati</taxon>
        <taxon>Actinomycetota</taxon>
        <taxon>Actinomycetes</taxon>
        <taxon>Kitasatosporales</taxon>
        <taxon>Streptomycetaceae</taxon>
        <taxon>Streptomyces</taxon>
    </lineage>
</organism>
<protein>
    <submittedName>
        <fullName evidence="4">Predicted protein</fullName>
    </submittedName>
</protein>
<evidence type="ECO:0000259" key="3">
    <source>
        <dbReference type="PROSITE" id="PS50022"/>
    </source>
</evidence>
<sequence>MTALTTATVLTAAPALTAPAPGAAAAAATWDTGRAAAAYAADPTAVTASGSENADTAPARAFHGSGTTRRSSDFADNAWIRVDLGSTIRVHRVVLDGEAVRRKRYVLEASRNGRDWTPFHTETAGTGGSVTVHTYPQEVTTRHVRMRGVERATPWGHSPLGPPAVERGPHRGRGSAGGGGLGASGAEGGAAPAATSAAGTPPRHMPKGYPEPLNHSASSGRPHGRQ</sequence>
<feature type="region of interest" description="Disordered" evidence="1">
    <location>
        <begin position="151"/>
        <end position="226"/>
    </location>
</feature>
<dbReference type="Gene3D" id="2.60.120.260">
    <property type="entry name" value="Galactose-binding domain-like"/>
    <property type="match status" value="1"/>
</dbReference>
<dbReference type="InterPro" id="IPR008979">
    <property type="entry name" value="Galactose-bd-like_sf"/>
</dbReference>
<dbReference type="SUPFAM" id="SSF49785">
    <property type="entry name" value="Galactose-binding domain-like"/>
    <property type="match status" value="1"/>
</dbReference>
<accession>D6A5X5</accession>
<keyword evidence="2" id="KW-0732">Signal</keyword>
<name>D6A5X5_STRV1</name>
<dbReference type="Proteomes" id="UP000003824">
    <property type="component" value="Unassembled WGS sequence"/>
</dbReference>
<feature type="chain" id="PRO_5003080525" evidence="2">
    <location>
        <begin position="26"/>
        <end position="226"/>
    </location>
</feature>
<evidence type="ECO:0000256" key="1">
    <source>
        <dbReference type="SAM" id="MobiDB-lite"/>
    </source>
</evidence>
<gene>
    <name evidence="4" type="ORF">SSFG_01179</name>
</gene>
<dbReference type="eggNOG" id="COG2273">
    <property type="taxonomic scope" value="Bacteria"/>
</dbReference>
<dbReference type="InterPro" id="IPR000421">
    <property type="entry name" value="FA58C"/>
</dbReference>
<evidence type="ECO:0000256" key="2">
    <source>
        <dbReference type="SAM" id="SignalP"/>
    </source>
</evidence>
<evidence type="ECO:0000313" key="5">
    <source>
        <dbReference type="Proteomes" id="UP000003824"/>
    </source>
</evidence>
<dbReference type="EMBL" id="DS999641">
    <property type="protein sequence ID" value="EFE65926.2"/>
    <property type="molecule type" value="Genomic_DNA"/>
</dbReference>
<feature type="signal peptide" evidence="2">
    <location>
        <begin position="1"/>
        <end position="25"/>
    </location>
</feature>
<dbReference type="AlphaFoldDB" id="D6A5X5"/>
<feature type="region of interest" description="Disordered" evidence="1">
    <location>
        <begin position="47"/>
        <end position="70"/>
    </location>
</feature>